<dbReference type="OrthoDB" id="4625564at2"/>
<dbReference type="EMBL" id="NCXO01000050">
    <property type="protein sequence ID" value="OSC29838.1"/>
    <property type="molecule type" value="Genomic_DNA"/>
</dbReference>
<dbReference type="RefSeq" id="WP_085305230.1">
    <property type="nucleotide sequence ID" value="NZ_AP022594.1"/>
</dbReference>
<dbReference type="Pfam" id="PF10824">
    <property type="entry name" value="T7SS_ESX_EspC"/>
    <property type="match status" value="1"/>
</dbReference>
<evidence type="ECO:0000313" key="2">
    <source>
        <dbReference type="Proteomes" id="UP000193577"/>
    </source>
</evidence>
<name>A0A7I7SG52_9MYCO</name>
<dbReference type="GO" id="GO:0009306">
    <property type="term" value="P:protein secretion"/>
    <property type="evidence" value="ECO:0007669"/>
    <property type="project" value="InterPro"/>
</dbReference>
<accession>A0A7I7SG52</accession>
<dbReference type="Proteomes" id="UP000193577">
    <property type="component" value="Unassembled WGS sequence"/>
</dbReference>
<organism evidence="1 2">
    <name type="scientific">Mycolicibacillus koreensis</name>
    <dbReference type="NCBI Taxonomy" id="1069220"/>
    <lineage>
        <taxon>Bacteria</taxon>
        <taxon>Bacillati</taxon>
        <taxon>Actinomycetota</taxon>
        <taxon>Actinomycetes</taxon>
        <taxon>Mycobacteriales</taxon>
        <taxon>Mycobacteriaceae</taxon>
        <taxon>Mycolicibacillus</taxon>
    </lineage>
</organism>
<dbReference type="InterPro" id="IPR022536">
    <property type="entry name" value="EspC"/>
</dbReference>
<proteinExistence type="predicted"/>
<sequence>MPEQTHIIPLQLRQAAAEHAHAAEYLRSIPDSHPAIQESLDSLGPIFAEFASAGTDLLDQRRNCYHRQADAHAEMADNLTTVAELWTQHEATAAHRFGALGDTGP</sequence>
<comment type="caution">
    <text evidence="1">The sequence shown here is derived from an EMBL/GenBank/DDBJ whole genome shotgun (WGS) entry which is preliminary data.</text>
</comment>
<reference evidence="1 2" key="1">
    <citation type="submission" date="2017-04" db="EMBL/GenBank/DDBJ databases">
        <title>The new phylogeny of genus Mycobacterium.</title>
        <authorList>
            <person name="Tortoli E."/>
            <person name="Trovato A."/>
            <person name="Cirillo D.M."/>
        </authorList>
    </citation>
    <scope>NUCLEOTIDE SEQUENCE [LARGE SCALE GENOMIC DNA]</scope>
    <source>
        <strain evidence="1 2">KCTC 19819</strain>
    </source>
</reference>
<evidence type="ECO:0000313" key="1">
    <source>
        <dbReference type="EMBL" id="OSC29838.1"/>
    </source>
</evidence>
<keyword evidence="2" id="KW-1185">Reference proteome</keyword>
<protein>
    <submittedName>
        <fullName evidence="1">Uncharacterized protein</fullName>
    </submittedName>
</protein>
<gene>
    <name evidence="1" type="ORF">B8W67_17080</name>
</gene>
<dbReference type="AlphaFoldDB" id="A0A7I7SG52"/>